<dbReference type="InterPro" id="IPR054307">
    <property type="entry name" value="I-HmuI_NUMOD-like"/>
</dbReference>
<keyword evidence="4" id="KW-0255">Endonuclease</keyword>
<dbReference type="InterPro" id="IPR044925">
    <property type="entry name" value="His-Me_finger_sf"/>
</dbReference>
<dbReference type="Pfam" id="PF13392">
    <property type="entry name" value="HNH_3"/>
    <property type="match status" value="1"/>
</dbReference>
<organism evidence="4 5">
    <name type="scientific">Lactobacillus phage Maenad</name>
    <dbReference type="NCBI Taxonomy" id="2079431"/>
    <lineage>
        <taxon>Viruses</taxon>
        <taxon>Duplodnaviria</taxon>
        <taxon>Heunggongvirae</taxon>
        <taxon>Uroviricota</taxon>
        <taxon>Caudoviricetes</taxon>
        <taxon>Tybeckvirinae</taxon>
        <taxon>Maenadvirus</taxon>
        <taxon>Maenadvirus maenad</taxon>
    </lineage>
</organism>
<feature type="domain" description="HNH nuclease" evidence="2">
    <location>
        <begin position="70"/>
        <end position="114"/>
    </location>
</feature>
<keyword evidence="4" id="KW-0540">Nuclease</keyword>
<dbReference type="RefSeq" id="YP_009798741.1">
    <property type="nucleotide sequence ID" value="NC_047931.1"/>
</dbReference>
<dbReference type="InterPro" id="IPR010902">
    <property type="entry name" value="NUMOD4"/>
</dbReference>
<dbReference type="Gene3D" id="1.10.10.10">
    <property type="entry name" value="Winged helix-like DNA-binding domain superfamily/Winged helix DNA-binding domain"/>
    <property type="match status" value="1"/>
</dbReference>
<evidence type="ECO:0000259" key="1">
    <source>
        <dbReference type="Pfam" id="PF07463"/>
    </source>
</evidence>
<dbReference type="EMBL" id="MG765274">
    <property type="protein sequence ID" value="AVH85645.1"/>
    <property type="molecule type" value="Genomic_DNA"/>
</dbReference>
<dbReference type="SMART" id="SM00497">
    <property type="entry name" value="IENR1"/>
    <property type="match status" value="1"/>
</dbReference>
<dbReference type="InterPro" id="IPR003647">
    <property type="entry name" value="Intron_nuc_1_rpt"/>
</dbReference>
<dbReference type="SUPFAM" id="SSF64496">
    <property type="entry name" value="DNA-binding domain of intron-encoded endonucleases"/>
    <property type="match status" value="1"/>
</dbReference>
<keyword evidence="5" id="KW-1185">Reference proteome</keyword>
<evidence type="ECO:0000313" key="5">
    <source>
        <dbReference type="Proteomes" id="UP000241031"/>
    </source>
</evidence>
<dbReference type="SUPFAM" id="SSF54060">
    <property type="entry name" value="His-Me finger endonucleases"/>
    <property type="match status" value="1"/>
</dbReference>
<accession>A0A2P0ZKX9</accession>
<sequence>MNKSENEVWKTHPEFDFIQASNLGRVRTVDRTVSNGKGMYVKKGRILKPQLNNYGYLYIAFGENGKFIQRKVHRVIAQTFIPNPDGWAEVNHKDNDRTNNCVDNLEWCTRAYNRQYREKHGVSQTEACGHAVFTINLNAHEVSRFPSQHEAARQLGVRQGNISRVLKGKQNQTGGYWFTKADDNAVENTRAQFGDEVASKVEQLTGEKEL</sequence>
<dbReference type="Pfam" id="PF22083">
    <property type="entry name" value="I-HmuI_NUMOD-like"/>
    <property type="match status" value="1"/>
</dbReference>
<dbReference type="Proteomes" id="UP000241031">
    <property type="component" value="Segment"/>
</dbReference>
<dbReference type="Gene3D" id="3.90.75.20">
    <property type="match status" value="1"/>
</dbReference>
<reference evidence="4 5" key="1">
    <citation type="submission" date="2018-01" db="EMBL/GenBank/DDBJ databases">
        <title>Lactobacillus phages that infect wine-derived L. plantarum strains.</title>
        <authorList>
            <person name="Kyrkou I."/>
            <person name="Hestbjerg Hansen L."/>
        </authorList>
    </citation>
    <scope>NUCLEOTIDE SEQUENCE [LARGE SCALE GENOMIC DNA]</scope>
</reference>
<name>A0A2P0ZKX9_9CAUD</name>
<keyword evidence="4" id="KW-0378">Hydrolase</keyword>
<dbReference type="Pfam" id="PF07463">
    <property type="entry name" value="NUMOD4"/>
    <property type="match status" value="1"/>
</dbReference>
<dbReference type="GO" id="GO:0004519">
    <property type="term" value="F:endonuclease activity"/>
    <property type="evidence" value="ECO:0007669"/>
    <property type="project" value="UniProtKB-KW"/>
</dbReference>
<feature type="domain" description="DNA endonuclease I-HmuI-like NUMOD-like" evidence="3">
    <location>
        <begin position="143"/>
        <end position="178"/>
    </location>
</feature>
<feature type="domain" description="NUMOD4" evidence="1">
    <location>
        <begin position="7"/>
        <end position="60"/>
    </location>
</feature>
<dbReference type="InterPro" id="IPR036388">
    <property type="entry name" value="WH-like_DNA-bd_sf"/>
</dbReference>
<evidence type="ECO:0000259" key="2">
    <source>
        <dbReference type="Pfam" id="PF13392"/>
    </source>
</evidence>
<dbReference type="GeneID" id="54989212"/>
<evidence type="ECO:0000259" key="3">
    <source>
        <dbReference type="Pfam" id="PF22083"/>
    </source>
</evidence>
<dbReference type="InterPro" id="IPR003615">
    <property type="entry name" value="HNH_nuc"/>
</dbReference>
<proteinExistence type="predicted"/>
<evidence type="ECO:0000313" key="4">
    <source>
        <dbReference type="EMBL" id="AVH85645.1"/>
    </source>
</evidence>
<dbReference type="GO" id="GO:0016788">
    <property type="term" value="F:hydrolase activity, acting on ester bonds"/>
    <property type="evidence" value="ECO:0007669"/>
    <property type="project" value="InterPro"/>
</dbReference>
<protein>
    <submittedName>
        <fullName evidence="4">HNH homing endonuclease</fullName>
    </submittedName>
</protein>
<dbReference type="KEGG" id="vg:54989212"/>